<evidence type="ECO:0000313" key="3">
    <source>
        <dbReference type="Proteomes" id="UP001597508"/>
    </source>
</evidence>
<evidence type="ECO:0000256" key="1">
    <source>
        <dbReference type="SAM" id="Coils"/>
    </source>
</evidence>
<feature type="coiled-coil region" evidence="1">
    <location>
        <begin position="82"/>
        <end position="109"/>
    </location>
</feature>
<dbReference type="Gene3D" id="1.10.3210.10">
    <property type="entry name" value="Hypothetical protein af1432"/>
    <property type="match status" value="1"/>
</dbReference>
<organism evidence="2 3">
    <name type="scientific">Pseudotenacibaculum haliotis</name>
    <dbReference type="NCBI Taxonomy" id="1862138"/>
    <lineage>
        <taxon>Bacteria</taxon>
        <taxon>Pseudomonadati</taxon>
        <taxon>Bacteroidota</taxon>
        <taxon>Flavobacteriia</taxon>
        <taxon>Flavobacteriales</taxon>
        <taxon>Flavobacteriaceae</taxon>
        <taxon>Pseudotenacibaculum</taxon>
    </lineage>
</organism>
<dbReference type="SUPFAM" id="SSF109604">
    <property type="entry name" value="HD-domain/PDEase-like"/>
    <property type="match status" value="1"/>
</dbReference>
<dbReference type="PANTHER" id="PTHR21174:SF0">
    <property type="entry name" value="HD PHOSPHOHYDROLASE FAMILY PROTEIN-RELATED"/>
    <property type="match status" value="1"/>
</dbReference>
<accession>A0ABW5LQ47</accession>
<sequence>MKELHTDWLKLGRKYSDDEQYIESVWKEVKRKYTGKKRHYHNLNHIYHMLRQAKECEAEVDDAEVVSFAIWFHDIIYKSSKKDNEEKSAEFARRTLENTELEKERVDKVYDLILSTKKHEIINPSIDNDFLLDFDLSILGQPWNVYEEYIQNIRKEYSIYPSFLYNPGRKKVLESFLRREVLYFTEKYRVLYEDQARKNLEKEIKMLS</sequence>
<comment type="caution">
    <text evidence="2">The sequence shown here is derived from an EMBL/GenBank/DDBJ whole genome shotgun (WGS) entry which is preliminary data.</text>
</comment>
<name>A0ABW5LQ47_9FLAO</name>
<evidence type="ECO:0000313" key="2">
    <source>
        <dbReference type="EMBL" id="MFD2566907.1"/>
    </source>
</evidence>
<protein>
    <recommendedName>
        <fullName evidence="4">Metal-dependent HD superfamily phosphohydrolase</fullName>
    </recommendedName>
</protein>
<keyword evidence="3" id="KW-1185">Reference proteome</keyword>
<dbReference type="Proteomes" id="UP001597508">
    <property type="component" value="Unassembled WGS sequence"/>
</dbReference>
<dbReference type="InterPro" id="IPR009218">
    <property type="entry name" value="HD_phosphohydro"/>
</dbReference>
<dbReference type="PANTHER" id="PTHR21174">
    <property type="match status" value="1"/>
</dbReference>
<dbReference type="PIRSF" id="PIRSF035170">
    <property type="entry name" value="HD_phosphohydro"/>
    <property type="match status" value="1"/>
</dbReference>
<dbReference type="EMBL" id="JBHULH010000003">
    <property type="protein sequence ID" value="MFD2566907.1"/>
    <property type="molecule type" value="Genomic_DNA"/>
</dbReference>
<gene>
    <name evidence="2" type="ORF">ACFSRZ_05960</name>
</gene>
<evidence type="ECO:0008006" key="4">
    <source>
        <dbReference type="Google" id="ProtNLM"/>
    </source>
</evidence>
<reference evidence="3" key="1">
    <citation type="journal article" date="2019" name="Int. J. Syst. Evol. Microbiol.">
        <title>The Global Catalogue of Microorganisms (GCM) 10K type strain sequencing project: providing services to taxonomists for standard genome sequencing and annotation.</title>
        <authorList>
            <consortium name="The Broad Institute Genomics Platform"/>
            <consortium name="The Broad Institute Genome Sequencing Center for Infectious Disease"/>
            <person name="Wu L."/>
            <person name="Ma J."/>
        </authorList>
    </citation>
    <scope>NUCLEOTIDE SEQUENCE [LARGE SCALE GENOMIC DNA]</scope>
    <source>
        <strain evidence="3">KCTC 52127</strain>
    </source>
</reference>
<dbReference type="RefSeq" id="WP_379665617.1">
    <property type="nucleotide sequence ID" value="NZ_JBHULH010000003.1"/>
</dbReference>
<keyword evidence="1" id="KW-0175">Coiled coil</keyword>
<proteinExistence type="predicted"/>